<feature type="signal peptide" evidence="4">
    <location>
        <begin position="1"/>
        <end position="21"/>
    </location>
</feature>
<feature type="repeat" description="ANK" evidence="3">
    <location>
        <begin position="407"/>
        <end position="439"/>
    </location>
</feature>
<name>A0A167IP74_9FLAO</name>
<dbReference type="InterPro" id="IPR036770">
    <property type="entry name" value="Ankyrin_rpt-contain_sf"/>
</dbReference>
<evidence type="ECO:0000313" key="5">
    <source>
        <dbReference type="EMBL" id="OAB79868.1"/>
    </source>
</evidence>
<dbReference type="RefSeq" id="WP_068589908.1">
    <property type="nucleotide sequence ID" value="NZ_LRXL01000026.1"/>
</dbReference>
<dbReference type="PANTHER" id="PTHR24198">
    <property type="entry name" value="ANKYRIN REPEAT AND PROTEIN KINASE DOMAIN-CONTAINING PROTEIN"/>
    <property type="match status" value="1"/>
</dbReference>
<evidence type="ECO:0000256" key="4">
    <source>
        <dbReference type="SAM" id="SignalP"/>
    </source>
</evidence>
<feature type="repeat" description="ANK" evidence="3">
    <location>
        <begin position="93"/>
        <end position="125"/>
    </location>
</feature>
<dbReference type="PROSITE" id="PS50088">
    <property type="entry name" value="ANK_REPEAT"/>
    <property type="match status" value="7"/>
</dbReference>
<dbReference type="OrthoDB" id="2575953at2"/>
<comment type="caution">
    <text evidence="5">The sequence shown here is derived from an EMBL/GenBank/DDBJ whole genome shotgun (WGS) entry which is preliminary data.</text>
</comment>
<dbReference type="Pfam" id="PF13637">
    <property type="entry name" value="Ank_4"/>
    <property type="match status" value="1"/>
</dbReference>
<keyword evidence="6" id="KW-1185">Reference proteome</keyword>
<dbReference type="PROSITE" id="PS50297">
    <property type="entry name" value="ANK_REP_REGION"/>
    <property type="match status" value="6"/>
</dbReference>
<feature type="repeat" description="ANK" evidence="3">
    <location>
        <begin position="334"/>
        <end position="366"/>
    </location>
</feature>
<dbReference type="PANTHER" id="PTHR24198:SF165">
    <property type="entry name" value="ANKYRIN REPEAT-CONTAINING PROTEIN-RELATED"/>
    <property type="match status" value="1"/>
</dbReference>
<dbReference type="EMBL" id="LRXL01000026">
    <property type="protein sequence ID" value="OAB79868.1"/>
    <property type="molecule type" value="Genomic_DNA"/>
</dbReference>
<dbReference type="SUPFAM" id="SSF48403">
    <property type="entry name" value="Ankyrin repeat"/>
    <property type="match status" value="2"/>
</dbReference>
<dbReference type="Proteomes" id="UP000077013">
    <property type="component" value="Unassembled WGS sequence"/>
</dbReference>
<keyword evidence="2 3" id="KW-0040">ANK repeat</keyword>
<feature type="repeat" description="ANK" evidence="3">
    <location>
        <begin position="126"/>
        <end position="160"/>
    </location>
</feature>
<feature type="repeat" description="ANK" evidence="3">
    <location>
        <begin position="196"/>
        <end position="228"/>
    </location>
</feature>
<dbReference type="Gene3D" id="1.25.40.20">
    <property type="entry name" value="Ankyrin repeat-containing domain"/>
    <property type="match status" value="2"/>
</dbReference>
<gene>
    <name evidence="5" type="ORF">ULVI_03775</name>
</gene>
<accession>A0A167IP74</accession>
<feature type="repeat" description="ANK" evidence="3">
    <location>
        <begin position="267"/>
        <end position="300"/>
    </location>
</feature>
<protein>
    <submittedName>
        <fullName evidence="5">Uncharacterized protein</fullName>
    </submittedName>
</protein>
<reference evidence="5 6" key="1">
    <citation type="submission" date="2016-02" db="EMBL/GenBank/DDBJ databases">
        <title>Ulvibacter sp. LPB0005, isolated from Thais luteostoma.</title>
        <authorList>
            <person name="Shin S.-K."/>
            <person name="Yi H."/>
        </authorList>
    </citation>
    <scope>NUCLEOTIDE SEQUENCE [LARGE SCALE GENOMIC DNA]</scope>
    <source>
        <strain evidence="5 6">LPB0005</strain>
    </source>
</reference>
<keyword evidence="4" id="KW-0732">Signal</keyword>
<dbReference type="AlphaFoldDB" id="A0A167IP74"/>
<sequence>MKTLQKLTTFILLLVSAVTFAQKENVFLERSFWKGDPNLETVKKHIKEGNDPTAFNTNAFDGVVYALLENANSDVVKHLLDQQGNPVDKRTHDSRIYLHWAAYAGNTEMVKTLLERGSSVTALDSHGNTPLTFAAGAGQLNPKVYELFIENGVDLVEEKNEEGANVLLLVAPFLENEEQLTYFTEKGLLLNSTDPQGNGIFNYAAKKGNIDFLKLLVKKGVDYKTLNNEGGNAFLFAAQGSRGYSNPLAVYTYLKTIGLEPNIVTKKGGSPLHRLAYNTTDPAILNFFLSAGADVNQKDMDKNTPFLNAASRNSLDMVKLLAERVSNFNGANVKGETALMLAVKGNSPEVTEFLLKKGSNAQAKDSSGNTLAYYLVESFNAKKIEEFEKKATMLQKNGVVFNEVQAEGNTLYHLAAKANDLSLLKKLSEYNIPVNAKNNEGLTALHLAAMKAKDDAMLKYLIALNADTTIKTDFEESVYDLASENELLTKNKTSLNFLK</sequence>
<dbReference type="Pfam" id="PF12796">
    <property type="entry name" value="Ank_2"/>
    <property type="match status" value="3"/>
</dbReference>
<feature type="chain" id="PRO_5007888355" evidence="4">
    <location>
        <begin position="22"/>
        <end position="499"/>
    </location>
</feature>
<dbReference type="InterPro" id="IPR002110">
    <property type="entry name" value="Ankyrin_rpt"/>
</dbReference>
<evidence type="ECO:0000256" key="3">
    <source>
        <dbReference type="PROSITE-ProRule" id="PRU00023"/>
    </source>
</evidence>
<proteinExistence type="predicted"/>
<evidence type="ECO:0000256" key="1">
    <source>
        <dbReference type="ARBA" id="ARBA00022737"/>
    </source>
</evidence>
<evidence type="ECO:0000313" key="6">
    <source>
        <dbReference type="Proteomes" id="UP000077013"/>
    </source>
</evidence>
<dbReference type="SMART" id="SM00248">
    <property type="entry name" value="ANK"/>
    <property type="match status" value="9"/>
</dbReference>
<feature type="repeat" description="ANK" evidence="3">
    <location>
        <begin position="440"/>
        <end position="473"/>
    </location>
</feature>
<evidence type="ECO:0000256" key="2">
    <source>
        <dbReference type="ARBA" id="ARBA00023043"/>
    </source>
</evidence>
<organism evidence="5 6">
    <name type="scientific">Cochleicola gelatinilyticus</name>
    <dbReference type="NCBI Taxonomy" id="1763537"/>
    <lineage>
        <taxon>Bacteria</taxon>
        <taxon>Pseudomonadati</taxon>
        <taxon>Bacteroidota</taxon>
        <taxon>Flavobacteriia</taxon>
        <taxon>Flavobacteriales</taxon>
        <taxon>Flavobacteriaceae</taxon>
        <taxon>Cochleicola</taxon>
    </lineage>
</organism>
<dbReference type="STRING" id="1763537.ULVI_03775"/>
<keyword evidence="1" id="KW-0677">Repeat</keyword>